<dbReference type="Gene3D" id="2.70.50.50">
    <property type="entry name" value="chitin-binding protein cbp21"/>
    <property type="match status" value="1"/>
</dbReference>
<reference evidence="3" key="1">
    <citation type="journal article" date="2020" name="Viruses">
        <title>Genome Analysis of a Novel Clade b Betabaculovirus Isolated from the Legume Pest Matsumuraeses phaseoli (Lepidoptera: Tortricidae).</title>
        <authorList>
            <person name="Shu R."/>
            <person name="Meng Q."/>
            <person name="Miao L."/>
            <person name="Liang H."/>
            <person name="Chen J."/>
            <person name="Xu Y."/>
            <person name="Cheng L."/>
            <person name="Jin W."/>
            <person name="Qin Q."/>
            <person name="Zhang H."/>
        </authorList>
    </citation>
    <scope>NUCLEOTIDE SEQUENCE</scope>
    <source>
        <strain evidence="3">IOZ01</strain>
    </source>
</reference>
<evidence type="ECO:0000259" key="2">
    <source>
        <dbReference type="Pfam" id="PF03067"/>
    </source>
</evidence>
<dbReference type="InterPro" id="IPR004302">
    <property type="entry name" value="Cellulose/chitin-bd_N"/>
</dbReference>
<dbReference type="SUPFAM" id="SSF81296">
    <property type="entry name" value="E set domains"/>
    <property type="match status" value="1"/>
</dbReference>
<organism evidence="3 4">
    <name type="scientific">Matsumuraeses phaseoli granulovirus</name>
    <dbReference type="NCBI Taxonomy" id="2760664"/>
    <lineage>
        <taxon>Viruses</taxon>
        <taxon>Viruses incertae sedis</taxon>
        <taxon>Naldaviricetes</taxon>
        <taxon>Lefavirales</taxon>
        <taxon>Baculoviridae</taxon>
        <taxon>Betabaculovirus</taxon>
        <taxon>Betabaculovirus maphaseoli</taxon>
    </lineage>
</organism>
<feature type="domain" description="Chitin-binding type-4" evidence="2">
    <location>
        <begin position="20"/>
        <end position="231"/>
    </location>
</feature>
<dbReference type="RefSeq" id="YP_010800730.1">
    <property type="nucleotide sequence ID" value="NC_076905.1"/>
</dbReference>
<dbReference type="PANTHER" id="PTHR34823">
    <property type="entry name" value="GLCNAC-BINDING PROTEIN A"/>
    <property type="match status" value="1"/>
</dbReference>
<gene>
    <name evidence="3" type="primary">gp37</name>
    <name evidence="3" type="ORF">H4Q86_012</name>
</gene>
<dbReference type="Pfam" id="PF03067">
    <property type="entry name" value="LPMO_10"/>
    <property type="match status" value="1"/>
</dbReference>
<dbReference type="EMBL" id="MT844067">
    <property type="protein sequence ID" value="QOD39975.1"/>
    <property type="molecule type" value="Genomic_DNA"/>
</dbReference>
<dbReference type="KEGG" id="vg:80539376"/>
<proteinExistence type="predicted"/>
<accession>A0AAE7ML89</accession>
<evidence type="ECO:0000313" key="4">
    <source>
        <dbReference type="Proteomes" id="UP000829694"/>
    </source>
</evidence>
<keyword evidence="1" id="KW-0732">Signal</keyword>
<evidence type="ECO:0000256" key="1">
    <source>
        <dbReference type="ARBA" id="ARBA00022729"/>
    </source>
</evidence>
<keyword evidence="4" id="KW-1185">Reference proteome</keyword>
<dbReference type="InterPro" id="IPR014756">
    <property type="entry name" value="Ig_E-set"/>
</dbReference>
<dbReference type="Proteomes" id="UP000829694">
    <property type="component" value="Segment"/>
</dbReference>
<dbReference type="InterPro" id="IPR051024">
    <property type="entry name" value="GlcNAc_Chitin_IntDeg"/>
</dbReference>
<sequence>MSNTKFLLILMFAVSKVTSHGYMVYPLARQRHCYNQHDYNWPLDGSGIKNEGCRLAYQHVYRRNGRNSAAAQAMFNQNTEYAALAGGRYNNMTHIMNEVVPHTLCGAGADKANKQFGDKSGMDIATDKWFLNVLPRDTKNIYFCPTVIHEPSFFEVYVSKYNNGPLKWSDLQLVYKNKSKLVEKWLKDCNSKKVYVMDNIKLPKLTTPFVIYVRWQREDIMGEGFYNCADVIWDRSMT</sequence>
<dbReference type="GeneID" id="80539376"/>
<protein>
    <submittedName>
        <fullName evidence="3">Gp37</fullName>
    </submittedName>
</protein>
<evidence type="ECO:0000313" key="3">
    <source>
        <dbReference type="EMBL" id="QOD39975.1"/>
    </source>
</evidence>
<dbReference type="PANTHER" id="PTHR34823:SF1">
    <property type="entry name" value="CHITIN-BINDING TYPE-4 DOMAIN-CONTAINING PROTEIN"/>
    <property type="match status" value="1"/>
</dbReference>
<name>A0AAE7ML89_9BBAC</name>